<evidence type="ECO:0000256" key="1">
    <source>
        <dbReference type="SAM" id="MobiDB-lite"/>
    </source>
</evidence>
<sequence>IEEPASEPLGTAAASQAVSHTSPAGFVRPQASELEEGEIPERTTDISPDADTNSEEDLDLSGKGMSIQDRLALLKKSGEEDWKNRLNKKQEYSKVTVIERSSRTQLQEIEQSLKKKVKRTMLGINCPPGPSTMRSNSPACR</sequence>
<name>A0ABN9MRE4_9NEOB</name>
<accession>A0ABN9MRE4</accession>
<protein>
    <submittedName>
        <fullName evidence="2">Uncharacterized protein</fullName>
    </submittedName>
</protein>
<dbReference type="EMBL" id="CAUEEQ010079069">
    <property type="protein sequence ID" value="CAJ0968225.1"/>
    <property type="molecule type" value="Genomic_DNA"/>
</dbReference>
<feature type="compositionally biased region" description="Polar residues" evidence="1">
    <location>
        <begin position="13"/>
        <end position="22"/>
    </location>
</feature>
<dbReference type="Proteomes" id="UP001176940">
    <property type="component" value="Unassembled WGS sequence"/>
</dbReference>
<gene>
    <name evidence="2" type="ORF">RIMI_LOCUS22923439</name>
</gene>
<feature type="non-terminal residue" evidence="2">
    <location>
        <position position="1"/>
    </location>
</feature>
<reference evidence="2" key="1">
    <citation type="submission" date="2023-07" db="EMBL/GenBank/DDBJ databases">
        <authorList>
            <person name="Stuckert A."/>
        </authorList>
    </citation>
    <scope>NUCLEOTIDE SEQUENCE</scope>
</reference>
<feature type="region of interest" description="Disordered" evidence="1">
    <location>
        <begin position="1"/>
        <end position="66"/>
    </location>
</feature>
<comment type="caution">
    <text evidence="2">The sequence shown here is derived from an EMBL/GenBank/DDBJ whole genome shotgun (WGS) entry which is preliminary data.</text>
</comment>
<proteinExistence type="predicted"/>
<feature type="region of interest" description="Disordered" evidence="1">
    <location>
        <begin position="122"/>
        <end position="141"/>
    </location>
</feature>
<keyword evidence="3" id="KW-1185">Reference proteome</keyword>
<evidence type="ECO:0000313" key="2">
    <source>
        <dbReference type="EMBL" id="CAJ0968225.1"/>
    </source>
</evidence>
<evidence type="ECO:0000313" key="3">
    <source>
        <dbReference type="Proteomes" id="UP001176940"/>
    </source>
</evidence>
<organism evidence="2 3">
    <name type="scientific">Ranitomeya imitator</name>
    <name type="common">mimic poison frog</name>
    <dbReference type="NCBI Taxonomy" id="111125"/>
    <lineage>
        <taxon>Eukaryota</taxon>
        <taxon>Metazoa</taxon>
        <taxon>Chordata</taxon>
        <taxon>Craniata</taxon>
        <taxon>Vertebrata</taxon>
        <taxon>Euteleostomi</taxon>
        <taxon>Amphibia</taxon>
        <taxon>Batrachia</taxon>
        <taxon>Anura</taxon>
        <taxon>Neobatrachia</taxon>
        <taxon>Hyloidea</taxon>
        <taxon>Dendrobatidae</taxon>
        <taxon>Dendrobatinae</taxon>
        <taxon>Ranitomeya</taxon>
    </lineage>
</organism>
<feature type="compositionally biased region" description="Polar residues" evidence="1">
    <location>
        <begin position="132"/>
        <end position="141"/>
    </location>
</feature>